<keyword evidence="1" id="KW-0812">Transmembrane</keyword>
<dbReference type="AlphaFoldDB" id="Q69X53"/>
<reference evidence="3" key="2">
    <citation type="journal article" date="2008" name="Nucleic Acids Res.">
        <title>The rice annotation project database (RAP-DB): 2008 update.</title>
        <authorList>
            <consortium name="The rice annotation project (RAP)"/>
        </authorList>
    </citation>
    <scope>GENOME REANNOTATION</scope>
    <source>
        <strain evidence="3">cv. Nipponbare</strain>
    </source>
</reference>
<keyword evidence="1" id="KW-0472">Membrane</keyword>
<evidence type="ECO:0000256" key="1">
    <source>
        <dbReference type="SAM" id="Phobius"/>
    </source>
</evidence>
<dbReference type="Gramene" id="Os06t0599600-01">
    <property type="protein sequence ID" value="Os06t0599600-01"/>
    <property type="gene ID" value="Os06g0599600"/>
</dbReference>
<dbReference type="OrthoDB" id="10551174at2759"/>
<accession>Q69X53</accession>
<name>Q69X53_ORYSJ</name>
<dbReference type="Proteomes" id="UP000000763">
    <property type="component" value="Chromosome 6"/>
</dbReference>
<feature type="transmembrane region" description="Helical" evidence="1">
    <location>
        <begin position="38"/>
        <end position="57"/>
    </location>
</feature>
<gene>
    <name evidence="2" type="primary">P0642B07.60</name>
</gene>
<keyword evidence="1" id="KW-1133">Transmembrane helix</keyword>
<protein>
    <submittedName>
        <fullName evidence="2">Uncharacterized protein</fullName>
    </submittedName>
</protein>
<sequence>MADWAMHHYLLLANQQRHRALADVAVLRRQLLLDSGRVFMLLGAVILMHLLATGRGASSGCIRGAEPCVALLLWLLGAALAMLSLVAGRFPVLAAAAATIAKELGDHLLGDHLLLRAFALELSTDCVYCILAFSLHVMLSKHHLFFSIVQ</sequence>
<proteinExistence type="predicted"/>
<dbReference type="EMBL" id="AP003623">
    <property type="protein sequence ID" value="BAD32948.1"/>
    <property type="molecule type" value="Genomic_DNA"/>
</dbReference>
<evidence type="ECO:0000313" key="3">
    <source>
        <dbReference type="Proteomes" id="UP000000763"/>
    </source>
</evidence>
<reference evidence="3" key="1">
    <citation type="journal article" date="2005" name="Nature">
        <title>The map-based sequence of the rice genome.</title>
        <authorList>
            <consortium name="International rice genome sequencing project (IRGSP)"/>
            <person name="Matsumoto T."/>
            <person name="Wu J."/>
            <person name="Kanamori H."/>
            <person name="Katayose Y."/>
            <person name="Fujisawa M."/>
            <person name="Namiki N."/>
            <person name="Mizuno H."/>
            <person name="Yamamoto K."/>
            <person name="Antonio B.A."/>
            <person name="Baba T."/>
            <person name="Sakata K."/>
            <person name="Nagamura Y."/>
            <person name="Aoki H."/>
            <person name="Arikawa K."/>
            <person name="Arita K."/>
            <person name="Bito T."/>
            <person name="Chiden Y."/>
            <person name="Fujitsuka N."/>
            <person name="Fukunaka R."/>
            <person name="Hamada M."/>
            <person name="Harada C."/>
            <person name="Hayashi A."/>
            <person name="Hijishita S."/>
            <person name="Honda M."/>
            <person name="Hosokawa S."/>
            <person name="Ichikawa Y."/>
            <person name="Idonuma A."/>
            <person name="Iijima M."/>
            <person name="Ikeda M."/>
            <person name="Ikeno M."/>
            <person name="Ito K."/>
            <person name="Ito S."/>
            <person name="Ito T."/>
            <person name="Ito Y."/>
            <person name="Ito Y."/>
            <person name="Iwabuchi A."/>
            <person name="Kamiya K."/>
            <person name="Karasawa W."/>
            <person name="Kurita K."/>
            <person name="Katagiri S."/>
            <person name="Kikuta A."/>
            <person name="Kobayashi H."/>
            <person name="Kobayashi N."/>
            <person name="Machita K."/>
            <person name="Maehara T."/>
            <person name="Masukawa M."/>
            <person name="Mizubayashi T."/>
            <person name="Mukai Y."/>
            <person name="Nagasaki H."/>
            <person name="Nagata Y."/>
            <person name="Naito S."/>
            <person name="Nakashima M."/>
            <person name="Nakama Y."/>
            <person name="Nakamichi Y."/>
            <person name="Nakamura M."/>
            <person name="Meguro A."/>
            <person name="Negishi M."/>
            <person name="Ohta I."/>
            <person name="Ohta T."/>
            <person name="Okamoto M."/>
            <person name="Ono N."/>
            <person name="Saji S."/>
            <person name="Sakaguchi M."/>
            <person name="Sakai K."/>
            <person name="Shibata M."/>
            <person name="Shimokawa T."/>
            <person name="Song J."/>
            <person name="Takazaki Y."/>
            <person name="Terasawa K."/>
            <person name="Tsugane M."/>
            <person name="Tsuji K."/>
            <person name="Ueda S."/>
            <person name="Waki K."/>
            <person name="Yamagata H."/>
            <person name="Yamamoto M."/>
            <person name="Yamamoto S."/>
            <person name="Yamane H."/>
            <person name="Yoshiki S."/>
            <person name="Yoshihara R."/>
            <person name="Yukawa K."/>
            <person name="Zhong H."/>
            <person name="Yano M."/>
            <person name="Yuan Q."/>
            <person name="Ouyang S."/>
            <person name="Liu J."/>
            <person name="Jones K.M."/>
            <person name="Gansberger K."/>
            <person name="Moffat K."/>
            <person name="Hill J."/>
            <person name="Bera J."/>
            <person name="Fadrosh D."/>
            <person name="Jin S."/>
            <person name="Johri S."/>
            <person name="Kim M."/>
            <person name="Overton L."/>
            <person name="Reardon M."/>
            <person name="Tsitrin T."/>
            <person name="Vuong H."/>
            <person name="Weaver B."/>
            <person name="Ciecko A."/>
            <person name="Tallon L."/>
            <person name="Jackson J."/>
            <person name="Pai G."/>
            <person name="Aken S.V."/>
            <person name="Utterback T."/>
            <person name="Reidmuller S."/>
            <person name="Feldblyum T."/>
            <person name="Hsiao J."/>
            <person name="Zismann V."/>
            <person name="Iobst S."/>
            <person name="de Vazeille A.R."/>
            <person name="Buell C.R."/>
            <person name="Ying K."/>
            <person name="Li Y."/>
            <person name="Lu T."/>
            <person name="Huang Y."/>
            <person name="Zhao Q."/>
            <person name="Feng Q."/>
            <person name="Zhang L."/>
            <person name="Zhu J."/>
            <person name="Weng Q."/>
            <person name="Mu J."/>
            <person name="Lu Y."/>
            <person name="Fan D."/>
            <person name="Liu Y."/>
            <person name="Guan J."/>
            <person name="Zhang Y."/>
            <person name="Yu S."/>
            <person name="Liu X."/>
            <person name="Zhang Y."/>
            <person name="Hong G."/>
            <person name="Han B."/>
            <person name="Choisne N."/>
            <person name="Demange N."/>
            <person name="Orjeda G."/>
            <person name="Samain S."/>
            <person name="Cattolico L."/>
            <person name="Pelletier E."/>
            <person name="Couloux A."/>
            <person name="Segurens B."/>
            <person name="Wincker P."/>
            <person name="D'Hont A."/>
            <person name="Scarpelli C."/>
            <person name="Weissenbach J."/>
            <person name="Salanoubat M."/>
            <person name="Quetier F."/>
            <person name="Yu Y."/>
            <person name="Kim H.R."/>
            <person name="Rambo T."/>
            <person name="Currie J."/>
            <person name="Collura K."/>
            <person name="Luo M."/>
            <person name="Yang T."/>
            <person name="Ammiraju J.S.S."/>
            <person name="Engler F."/>
            <person name="Soderlund C."/>
            <person name="Wing R.A."/>
            <person name="Palmer L.E."/>
            <person name="de la Bastide M."/>
            <person name="Spiegel L."/>
            <person name="Nascimento L."/>
            <person name="Zutavern T."/>
            <person name="O'Shaughnessy A."/>
            <person name="Dike S."/>
            <person name="Dedhia N."/>
            <person name="Preston R."/>
            <person name="Balija V."/>
            <person name="McCombie W.R."/>
            <person name="Chow T."/>
            <person name="Chen H."/>
            <person name="Chung M."/>
            <person name="Chen C."/>
            <person name="Shaw J."/>
            <person name="Wu H."/>
            <person name="Hsiao K."/>
            <person name="Chao Y."/>
            <person name="Chu M."/>
            <person name="Cheng C."/>
            <person name="Hour A."/>
            <person name="Lee P."/>
            <person name="Lin S."/>
            <person name="Lin Y."/>
            <person name="Liou J."/>
            <person name="Liu S."/>
            <person name="Hsing Y."/>
            <person name="Raghuvanshi S."/>
            <person name="Mohanty A."/>
            <person name="Bharti A.K."/>
            <person name="Gaur A."/>
            <person name="Gupta V."/>
            <person name="Kumar D."/>
            <person name="Ravi V."/>
            <person name="Vij S."/>
            <person name="Kapur A."/>
            <person name="Khurana P."/>
            <person name="Khurana P."/>
            <person name="Khurana J.P."/>
            <person name="Tyagi A.K."/>
            <person name="Gaikwad K."/>
            <person name="Singh A."/>
            <person name="Dalal V."/>
            <person name="Srivastava S."/>
            <person name="Dixit A."/>
            <person name="Pal A.K."/>
            <person name="Ghazi I.A."/>
            <person name="Yadav M."/>
            <person name="Pandit A."/>
            <person name="Bhargava A."/>
            <person name="Sureshbabu K."/>
            <person name="Batra K."/>
            <person name="Sharma T.R."/>
            <person name="Mohapatra T."/>
            <person name="Singh N.K."/>
            <person name="Messing J."/>
            <person name="Nelson A.B."/>
            <person name="Fuks G."/>
            <person name="Kavchok S."/>
            <person name="Keizer G."/>
            <person name="Linton E."/>
            <person name="Llaca V."/>
            <person name="Song R."/>
            <person name="Tanyolac B."/>
            <person name="Young S."/>
            <person name="Ho-Il K."/>
            <person name="Hahn J.H."/>
            <person name="Sangsakoo G."/>
            <person name="Vanavichit A."/>
            <person name="de Mattos Luiz.A.T."/>
            <person name="Zimmer P.D."/>
            <person name="Malone G."/>
            <person name="Dellagostin O."/>
            <person name="de Oliveira A.C."/>
            <person name="Bevan M."/>
            <person name="Bancroft I."/>
            <person name="Minx P."/>
            <person name="Cordum H."/>
            <person name="Wilson R."/>
            <person name="Cheng Z."/>
            <person name="Jin W."/>
            <person name="Jiang J."/>
            <person name="Leong S.A."/>
            <person name="Iwama H."/>
            <person name="Gojobori T."/>
            <person name="Itoh T."/>
            <person name="Niimura Y."/>
            <person name="Fujii Y."/>
            <person name="Habara T."/>
            <person name="Sakai H."/>
            <person name="Sato Y."/>
            <person name="Wilson G."/>
            <person name="Kumar K."/>
            <person name="McCouch S."/>
            <person name="Juretic N."/>
            <person name="Hoen D."/>
            <person name="Wright S."/>
            <person name="Bruskiewich R."/>
            <person name="Bureau T."/>
            <person name="Miyao A."/>
            <person name="Hirochika H."/>
            <person name="Nishikawa T."/>
            <person name="Kadowaki K."/>
            <person name="Sugiura M."/>
            <person name="Burr B."/>
            <person name="Sasaki T."/>
        </authorList>
    </citation>
    <scope>NUCLEOTIDE SEQUENCE [LARGE SCALE GENOMIC DNA]</scope>
    <source>
        <strain evidence="3">cv. Nipponbare</strain>
    </source>
</reference>
<evidence type="ECO:0000313" key="2">
    <source>
        <dbReference type="EMBL" id="BAD32948.1"/>
    </source>
</evidence>
<organism evidence="2 3">
    <name type="scientific">Oryza sativa subsp. japonica</name>
    <name type="common">Rice</name>
    <dbReference type="NCBI Taxonomy" id="39947"/>
    <lineage>
        <taxon>Eukaryota</taxon>
        <taxon>Viridiplantae</taxon>
        <taxon>Streptophyta</taxon>
        <taxon>Embryophyta</taxon>
        <taxon>Tracheophyta</taxon>
        <taxon>Spermatophyta</taxon>
        <taxon>Magnoliopsida</taxon>
        <taxon>Liliopsida</taxon>
        <taxon>Poales</taxon>
        <taxon>Poaceae</taxon>
        <taxon>BOP clade</taxon>
        <taxon>Oryzoideae</taxon>
        <taxon>Oryzeae</taxon>
        <taxon>Oryzinae</taxon>
        <taxon>Oryza</taxon>
        <taxon>Oryza sativa</taxon>
    </lineage>
</organism>
<feature type="transmembrane region" description="Helical" evidence="1">
    <location>
        <begin position="69"/>
        <end position="101"/>
    </location>
</feature>
<feature type="transmembrane region" description="Helical" evidence="1">
    <location>
        <begin position="113"/>
        <end position="135"/>
    </location>
</feature>